<protein>
    <recommendedName>
        <fullName evidence="1">Retrovirus-related Pol polyprotein from transposon TNT 1-94-like beta-barrel domain-containing protein</fullName>
    </recommendedName>
</protein>
<dbReference type="Pfam" id="PF22936">
    <property type="entry name" value="Pol_BBD"/>
    <property type="match status" value="1"/>
</dbReference>
<dbReference type="AlphaFoldDB" id="A0A0E0MNL5"/>
<accession>A0A0E0MNL5</accession>
<dbReference type="InterPro" id="IPR054722">
    <property type="entry name" value="PolX-like_BBD"/>
</dbReference>
<sequence>MSSSQALARGSVNRNGIIFDDVWYVPGMMNIVSTTHLCWQGLRADSRDAWTFKRFDDSVAGRAHVGRTNLLKMDFINTSTREPSWYLVSSMQEHMTGNLELLTDYIPVRPSRAVRTHTGLILQVCGQGSLKKAHIFSIPDISYVPGLNKNIISVCQLTDGGHAVHFERNGCKIVRRDAPQLVVGQATYGGEELIRLCSLQPCRWIDLFQCQEPFQTPEK</sequence>
<reference evidence="2" key="1">
    <citation type="submission" date="2015-04" db="UniProtKB">
        <authorList>
            <consortium name="EnsemblPlants"/>
        </authorList>
    </citation>
    <scope>IDENTIFICATION</scope>
</reference>
<feature type="domain" description="Retrovirus-related Pol polyprotein from transposon TNT 1-94-like beta-barrel" evidence="1">
    <location>
        <begin position="85"/>
        <end position="161"/>
    </location>
</feature>
<dbReference type="EnsemblPlants" id="OPUNC12G14300.1">
    <property type="protein sequence ID" value="OPUNC12G14300.1"/>
    <property type="gene ID" value="OPUNC12G14300"/>
</dbReference>
<keyword evidence="3" id="KW-1185">Reference proteome</keyword>
<evidence type="ECO:0000313" key="3">
    <source>
        <dbReference type="Proteomes" id="UP000026962"/>
    </source>
</evidence>
<organism evidence="2">
    <name type="scientific">Oryza punctata</name>
    <name type="common">Red rice</name>
    <dbReference type="NCBI Taxonomy" id="4537"/>
    <lineage>
        <taxon>Eukaryota</taxon>
        <taxon>Viridiplantae</taxon>
        <taxon>Streptophyta</taxon>
        <taxon>Embryophyta</taxon>
        <taxon>Tracheophyta</taxon>
        <taxon>Spermatophyta</taxon>
        <taxon>Magnoliopsida</taxon>
        <taxon>Liliopsida</taxon>
        <taxon>Poales</taxon>
        <taxon>Poaceae</taxon>
        <taxon>BOP clade</taxon>
        <taxon>Oryzoideae</taxon>
        <taxon>Oryzeae</taxon>
        <taxon>Oryzinae</taxon>
        <taxon>Oryza</taxon>
    </lineage>
</organism>
<dbReference type="eggNOG" id="ENOG502RRT3">
    <property type="taxonomic scope" value="Eukaryota"/>
</dbReference>
<evidence type="ECO:0000313" key="2">
    <source>
        <dbReference type="EnsemblPlants" id="OPUNC12G14300.1"/>
    </source>
</evidence>
<dbReference type="HOGENOM" id="CLU_078635_0_0_1"/>
<name>A0A0E0MNL5_ORYPU</name>
<dbReference type="STRING" id="4537.A0A0E0MNL5"/>
<dbReference type="Gramene" id="OPUNC12G14300.1">
    <property type="protein sequence ID" value="OPUNC12G14300.1"/>
    <property type="gene ID" value="OPUNC12G14300"/>
</dbReference>
<dbReference type="Proteomes" id="UP000026962">
    <property type="component" value="Chromosome 12"/>
</dbReference>
<proteinExistence type="predicted"/>
<evidence type="ECO:0000259" key="1">
    <source>
        <dbReference type="Pfam" id="PF22936"/>
    </source>
</evidence>
<reference evidence="2" key="2">
    <citation type="submission" date="2018-05" db="EMBL/GenBank/DDBJ databases">
        <title>OpunRS2 (Oryza punctata Reference Sequence Version 2).</title>
        <authorList>
            <person name="Zhang J."/>
            <person name="Kudrna D."/>
            <person name="Lee S."/>
            <person name="Talag J."/>
            <person name="Welchert J."/>
            <person name="Wing R.A."/>
        </authorList>
    </citation>
    <scope>NUCLEOTIDE SEQUENCE [LARGE SCALE GENOMIC DNA]</scope>
</reference>